<evidence type="ECO:0000313" key="1">
    <source>
        <dbReference type="EMBL" id="ANJ64157.1"/>
    </source>
</evidence>
<accession>A0A1X9I1N2</accession>
<reference evidence="1" key="1">
    <citation type="journal article" date="2016" name="Front. Cell. Infect. Microbiol.">
        <title>Evolution and Diversity of the Antimicrobial Resistance Associated Mobilome in Streptococcus suis: A Probable Mobile Genetic Elements Reservoir for Other Streptococci.</title>
        <authorList>
            <person name="Huang J."/>
            <person name="Ma J."/>
            <person name="Shang K."/>
            <person name="Hu X."/>
            <person name="Liang Y."/>
            <person name="Li D."/>
            <person name="Wu Z."/>
            <person name="Dai L."/>
            <person name="Chen L."/>
            <person name="Wang L."/>
        </authorList>
    </citation>
    <scope>NUCLEOTIDE SEQUENCE</scope>
    <source>
        <strain evidence="1">JH1308</strain>
    </source>
</reference>
<dbReference type="EMBL" id="KX077884">
    <property type="protein sequence ID" value="ANJ64157.1"/>
    <property type="molecule type" value="Genomic_DNA"/>
</dbReference>
<dbReference type="AlphaFoldDB" id="A0A1X9I1N2"/>
<sequence>MLSEKEHTSLNFEVEKENSSITFEITISKLFSSVILIVIDITSSKIKGNALSIMAIGHT</sequence>
<protein>
    <submittedName>
        <fullName evidence="1">Uncharacterized protein</fullName>
    </submittedName>
</protein>
<name>A0A1X9I1N2_STRSU</name>
<proteinExistence type="predicted"/>
<organism evidence="1">
    <name type="scientific">Streptococcus suis</name>
    <dbReference type="NCBI Taxonomy" id="1307"/>
    <lineage>
        <taxon>Bacteria</taxon>
        <taxon>Bacillati</taxon>
        <taxon>Bacillota</taxon>
        <taxon>Bacilli</taxon>
        <taxon>Lactobacillales</taxon>
        <taxon>Streptococcaceae</taxon>
        <taxon>Streptococcus</taxon>
    </lineage>
</organism>